<feature type="transmembrane region" description="Helical" evidence="1">
    <location>
        <begin position="87"/>
        <end position="107"/>
    </location>
</feature>
<feature type="transmembrane region" description="Helical" evidence="1">
    <location>
        <begin position="205"/>
        <end position="226"/>
    </location>
</feature>
<reference evidence="3 4" key="1">
    <citation type="submission" date="2023-06" db="EMBL/GenBank/DDBJ databases">
        <title>Five Gram-positive bacteria isolated from mangrove sediments in Shenzhen, Guangdong, China.</title>
        <authorList>
            <person name="Yu S."/>
            <person name="Zheng W."/>
            <person name="Huang Y."/>
        </authorList>
    </citation>
    <scope>NUCLEOTIDE SEQUENCE [LARGE SCALE GENOMIC DNA]</scope>
    <source>
        <strain evidence="3 4">SaN35-3</strain>
    </source>
</reference>
<gene>
    <name evidence="3" type="ORF">LC087_15675</name>
</gene>
<protein>
    <submittedName>
        <fullName evidence="3">CPBP family intramembrane metalloprotease</fullName>
        <ecNumber evidence="3">3.4.-.-</ecNumber>
    </submittedName>
</protein>
<evidence type="ECO:0000259" key="2">
    <source>
        <dbReference type="Pfam" id="PF02517"/>
    </source>
</evidence>
<feature type="domain" description="CAAX prenyl protease 2/Lysostaphin resistance protein A-like" evidence="2">
    <location>
        <begin position="131"/>
        <end position="218"/>
    </location>
</feature>
<keyword evidence="1" id="KW-0472">Membrane</keyword>
<dbReference type="PANTHER" id="PTHR36435:SF6">
    <property type="entry name" value="ABORTIVE INFECTION PROTEIN"/>
    <property type="match status" value="1"/>
</dbReference>
<sequence>MKKQYWFIVLTYIIAQLSAGPGGFLLYFQFGIGEHIESTENAILYASFYWLIGSFIVCLGITICLLWHERYQRNELIGKPVSIPISISWIISGVFIALIAQGIAASIEMYIFNIEPGSENTEMITSFIQQIPVLILVTSIIGPILEEIIFRKILFGVIYSKSNFIIAALISSLLFSVVHGDLEHTLIYTAMGFTFAFLYYQTKRIIVPIMAHVLMNTFVVAIQLFYKPLLDEIVSNFISSLF</sequence>
<organism evidence="3 4">
    <name type="scientific">Bacillus carboniphilus</name>
    <dbReference type="NCBI Taxonomy" id="86663"/>
    <lineage>
        <taxon>Bacteria</taxon>
        <taxon>Bacillati</taxon>
        <taxon>Bacillota</taxon>
        <taxon>Bacilli</taxon>
        <taxon>Bacillales</taxon>
        <taxon>Bacillaceae</taxon>
        <taxon>Bacillus</taxon>
    </lineage>
</organism>
<dbReference type="InterPro" id="IPR052710">
    <property type="entry name" value="CAAX_protease"/>
</dbReference>
<keyword evidence="4" id="KW-1185">Reference proteome</keyword>
<dbReference type="EMBL" id="CP129013">
    <property type="protein sequence ID" value="WLR42162.1"/>
    <property type="molecule type" value="Genomic_DNA"/>
</dbReference>
<evidence type="ECO:0000313" key="3">
    <source>
        <dbReference type="EMBL" id="WLR42162.1"/>
    </source>
</evidence>
<name>A0ABY9JS42_9BACI</name>
<dbReference type="EC" id="3.4.-.-" evidence="3"/>
<feature type="transmembrane region" description="Helical" evidence="1">
    <location>
        <begin position="157"/>
        <end position="178"/>
    </location>
</feature>
<dbReference type="RefSeq" id="WP_226543143.1">
    <property type="nucleotide sequence ID" value="NZ_CP129013.1"/>
</dbReference>
<evidence type="ECO:0000313" key="4">
    <source>
        <dbReference type="Proteomes" id="UP001197974"/>
    </source>
</evidence>
<keyword evidence="3" id="KW-0482">Metalloprotease</keyword>
<keyword evidence="1" id="KW-0812">Transmembrane</keyword>
<keyword evidence="3" id="KW-0645">Protease</keyword>
<feature type="transmembrane region" description="Helical" evidence="1">
    <location>
        <begin position="184"/>
        <end position="200"/>
    </location>
</feature>
<feature type="transmembrane region" description="Helical" evidence="1">
    <location>
        <begin position="48"/>
        <end position="67"/>
    </location>
</feature>
<dbReference type="InterPro" id="IPR003675">
    <property type="entry name" value="Rce1/LyrA-like_dom"/>
</dbReference>
<keyword evidence="3" id="KW-0378">Hydrolase</keyword>
<dbReference type="Proteomes" id="UP001197974">
    <property type="component" value="Chromosome"/>
</dbReference>
<proteinExistence type="predicted"/>
<dbReference type="PANTHER" id="PTHR36435">
    <property type="entry name" value="SLR1288 PROTEIN"/>
    <property type="match status" value="1"/>
</dbReference>
<feature type="transmembrane region" description="Helical" evidence="1">
    <location>
        <begin position="7"/>
        <end position="28"/>
    </location>
</feature>
<evidence type="ECO:0000256" key="1">
    <source>
        <dbReference type="SAM" id="Phobius"/>
    </source>
</evidence>
<keyword evidence="1" id="KW-1133">Transmembrane helix</keyword>
<accession>A0ABY9JS42</accession>
<dbReference type="GO" id="GO:0008237">
    <property type="term" value="F:metallopeptidase activity"/>
    <property type="evidence" value="ECO:0007669"/>
    <property type="project" value="UniProtKB-KW"/>
</dbReference>
<feature type="transmembrane region" description="Helical" evidence="1">
    <location>
        <begin position="127"/>
        <end position="145"/>
    </location>
</feature>
<dbReference type="Pfam" id="PF02517">
    <property type="entry name" value="Rce1-like"/>
    <property type="match status" value="1"/>
</dbReference>